<dbReference type="EMBL" id="CP005587">
    <property type="protein sequence ID" value="AGK59334.1"/>
    <property type="molecule type" value="Genomic_DNA"/>
</dbReference>
<protein>
    <submittedName>
        <fullName evidence="2">ATPase AAA</fullName>
    </submittedName>
</protein>
<dbReference type="eggNOG" id="COG1192">
    <property type="taxonomic scope" value="Bacteria"/>
</dbReference>
<proteinExistence type="predicted"/>
<evidence type="ECO:0000313" key="3">
    <source>
        <dbReference type="Proteomes" id="UP000005952"/>
    </source>
</evidence>
<dbReference type="STRING" id="670307.HYPDE_38313"/>
<accession>N0B6U4</accession>
<reference evidence="2 3" key="1">
    <citation type="journal article" date="2013" name="Genome Announc.">
        <title>Genome sequences for three denitrifying bacterial strains isolated from a uranium- and nitrate-contaminated subsurface environment.</title>
        <authorList>
            <person name="Venkatramanan R."/>
            <person name="Prakash O."/>
            <person name="Woyke T."/>
            <person name="Chain P."/>
            <person name="Goodwin L.A."/>
            <person name="Watson D."/>
            <person name="Brooks S."/>
            <person name="Kostka J.E."/>
            <person name="Green S.J."/>
        </authorList>
    </citation>
    <scope>NUCLEOTIDE SEQUENCE [LARGE SCALE GENOMIC DNA]</scope>
    <source>
        <strain evidence="2 3">1NES1</strain>
    </source>
</reference>
<dbReference type="InterPro" id="IPR027417">
    <property type="entry name" value="P-loop_NTPase"/>
</dbReference>
<dbReference type="PANTHER" id="PTHR13696:SF99">
    <property type="entry name" value="COBYRINIC ACID AC-DIAMIDE SYNTHASE"/>
    <property type="match status" value="1"/>
</dbReference>
<dbReference type="InterPro" id="IPR002586">
    <property type="entry name" value="CobQ/CobB/MinD/ParA_Nub-bd_dom"/>
</dbReference>
<dbReference type="SUPFAM" id="SSF52540">
    <property type="entry name" value="P-loop containing nucleoside triphosphate hydrolases"/>
    <property type="match status" value="1"/>
</dbReference>
<gene>
    <name evidence="2" type="ORF">HYPDE_38313</name>
</gene>
<name>N0B6U4_9HYPH</name>
<evidence type="ECO:0000259" key="1">
    <source>
        <dbReference type="Pfam" id="PF01656"/>
    </source>
</evidence>
<dbReference type="PANTHER" id="PTHR13696">
    <property type="entry name" value="P-LOOP CONTAINING NUCLEOSIDE TRIPHOSPHATE HYDROLASE"/>
    <property type="match status" value="1"/>
</dbReference>
<dbReference type="Proteomes" id="UP000005952">
    <property type="component" value="Chromosome"/>
</dbReference>
<organism evidence="2 3">
    <name type="scientific">Hyphomicrobium denitrificans 1NES1</name>
    <dbReference type="NCBI Taxonomy" id="670307"/>
    <lineage>
        <taxon>Bacteria</taxon>
        <taxon>Pseudomonadati</taxon>
        <taxon>Pseudomonadota</taxon>
        <taxon>Alphaproteobacteria</taxon>
        <taxon>Hyphomicrobiales</taxon>
        <taxon>Hyphomicrobiaceae</taxon>
        <taxon>Hyphomicrobium</taxon>
    </lineage>
</organism>
<dbReference type="Gene3D" id="3.40.50.300">
    <property type="entry name" value="P-loop containing nucleotide triphosphate hydrolases"/>
    <property type="match status" value="1"/>
</dbReference>
<keyword evidence="3" id="KW-1185">Reference proteome</keyword>
<dbReference type="HOGENOM" id="CLU_037612_5_7_5"/>
<dbReference type="Pfam" id="PF01656">
    <property type="entry name" value="CbiA"/>
    <property type="match status" value="1"/>
</dbReference>
<feature type="domain" description="CobQ/CobB/MinD/ParA nucleotide binding" evidence="1">
    <location>
        <begin position="69"/>
        <end position="202"/>
    </location>
</feature>
<evidence type="ECO:0000313" key="2">
    <source>
        <dbReference type="EMBL" id="AGK59334.1"/>
    </source>
</evidence>
<dbReference type="AlphaFoldDB" id="N0B6U4"/>
<dbReference type="CDD" id="cd02042">
    <property type="entry name" value="ParAB_family"/>
    <property type="match status" value="1"/>
</dbReference>
<dbReference type="InterPro" id="IPR050678">
    <property type="entry name" value="DNA_Partitioning_ATPase"/>
</dbReference>
<sequence>MFRNRILTKIRAMGRGRRGNNYWGYFSSLGSHKPVASARARAKLGRSWPAAYPFEPADGEEKAMPVVVSFVGQKGGVGKSTLARAFAAVATRGKLKVKLADLDVNQQTAVRWARTRAARGSAYPVEAEAFNTIGDVLASVHGFDLIIVDTPGHASPATLDIARSSQVVILPTGASTDDLYPTVLLLYELEQMGIPKERLAVALCRLLELREEHAARKYVETAGYEALLGSIPERAGYRSAHNLGQSITETNEQSLNRRARTLMESLLEKVMNQLKASKTFQKQQGDGSIA</sequence>
<dbReference type="KEGG" id="hdt:HYPDE_38313"/>